<feature type="signal peptide" evidence="1">
    <location>
        <begin position="1"/>
        <end position="24"/>
    </location>
</feature>
<organism evidence="2 3">
    <name type="scientific">Algoriphagus faecimaris</name>
    <dbReference type="NCBI Taxonomy" id="686796"/>
    <lineage>
        <taxon>Bacteria</taxon>
        <taxon>Pseudomonadati</taxon>
        <taxon>Bacteroidota</taxon>
        <taxon>Cytophagia</taxon>
        <taxon>Cytophagales</taxon>
        <taxon>Cyclobacteriaceae</taxon>
        <taxon>Algoriphagus</taxon>
    </lineage>
</organism>
<dbReference type="SUPFAM" id="SSF48452">
    <property type="entry name" value="TPR-like"/>
    <property type="match status" value="1"/>
</dbReference>
<keyword evidence="3" id="KW-1185">Reference proteome</keyword>
<dbReference type="AlphaFoldDB" id="A0A1G6N9C4"/>
<gene>
    <name evidence="2" type="ORF">SAMN04488104_100315</name>
</gene>
<dbReference type="Proteomes" id="UP000199060">
    <property type="component" value="Unassembled WGS sequence"/>
</dbReference>
<evidence type="ECO:0000313" key="3">
    <source>
        <dbReference type="Proteomes" id="UP000199060"/>
    </source>
</evidence>
<sequence>MKKMKFKNKLSAILGASVILLASACESFLDVNENPNNPEDAPISGLMTNSTFETALNVQRAGSATSNFVQYLASPNPSGGSDVMDQLDYSGTWFNLYNVMTDLNEIVRKAEESGANHYLGAAQVLMALNLGMTVDFFGDVPFSESFNFETVTPAYDDDEILYDRILSLLDEGVANLQRESAISIGGDDFIFAGNVENWIKFGNSLKARFLIHTKNTSSFNASEVLTAVAGGFTSNADDASVTFFEQRFNPWAQVAINNQNLLLGGWISEQFIEALDGTSYPTFDPRLPLMVGTTDEGEFIGVPNGAGRGDAPEQGARSTLIPGQYYTSTQSPILIATYAELKFIEAEAALSTDAARAYEAYLTGIEAHMDMLGVADVDKISYLNDPSVSMGASNLTLADIMKEKWVAMFLHPETWNDARRFDYAYKDMTLPENLNPNLNGNFIRRLAYPDSEVSRNGDNVPQVTLLDRIWWDQ</sequence>
<keyword evidence="1" id="KW-0732">Signal</keyword>
<name>A0A1G6N9C4_9BACT</name>
<evidence type="ECO:0000256" key="1">
    <source>
        <dbReference type="SAM" id="SignalP"/>
    </source>
</evidence>
<dbReference type="InterPro" id="IPR041662">
    <property type="entry name" value="SusD-like_2"/>
</dbReference>
<accession>A0A1G6N9C4</accession>
<reference evidence="3" key="1">
    <citation type="submission" date="2016-10" db="EMBL/GenBank/DDBJ databases">
        <authorList>
            <person name="Varghese N."/>
            <person name="Submissions S."/>
        </authorList>
    </citation>
    <scope>NUCLEOTIDE SEQUENCE [LARGE SCALE GENOMIC DNA]</scope>
    <source>
        <strain evidence="3">DSM 23095</strain>
    </source>
</reference>
<dbReference type="STRING" id="686796.SAMN04488104_100315"/>
<protein>
    <submittedName>
        <fullName evidence="2">Starch-binding associating with outer membrane</fullName>
    </submittedName>
</protein>
<dbReference type="EMBL" id="FNAC01000003">
    <property type="protein sequence ID" value="SDC63977.1"/>
    <property type="molecule type" value="Genomic_DNA"/>
</dbReference>
<proteinExistence type="predicted"/>
<dbReference type="RefSeq" id="WP_240507805.1">
    <property type="nucleotide sequence ID" value="NZ_FNAC01000003.1"/>
</dbReference>
<feature type="chain" id="PRO_5011591370" evidence="1">
    <location>
        <begin position="25"/>
        <end position="473"/>
    </location>
</feature>
<evidence type="ECO:0000313" key="2">
    <source>
        <dbReference type="EMBL" id="SDC63977.1"/>
    </source>
</evidence>
<dbReference type="Pfam" id="PF12771">
    <property type="entry name" value="SusD-like_2"/>
    <property type="match status" value="1"/>
</dbReference>
<dbReference type="Gene3D" id="1.25.40.390">
    <property type="match status" value="1"/>
</dbReference>
<dbReference type="InterPro" id="IPR011990">
    <property type="entry name" value="TPR-like_helical_dom_sf"/>
</dbReference>
<dbReference type="PROSITE" id="PS51257">
    <property type="entry name" value="PROKAR_LIPOPROTEIN"/>
    <property type="match status" value="1"/>
</dbReference>